<keyword evidence="3" id="KW-1185">Reference proteome</keyword>
<dbReference type="RefSeq" id="WP_139038798.1">
    <property type="nucleotide sequence ID" value="NZ_VDDA01000017.1"/>
</dbReference>
<organism evidence="2 3">
    <name type="scientific">Methylobacterium terricola</name>
    <dbReference type="NCBI Taxonomy" id="2583531"/>
    <lineage>
        <taxon>Bacteria</taxon>
        <taxon>Pseudomonadati</taxon>
        <taxon>Pseudomonadota</taxon>
        <taxon>Alphaproteobacteria</taxon>
        <taxon>Hyphomicrobiales</taxon>
        <taxon>Methylobacteriaceae</taxon>
        <taxon>Methylobacterium</taxon>
    </lineage>
</organism>
<sequence>MRTRVREQVRPDESAAPAQAPVRASTGLRDAATSRDSAPLPGNAPWRRAAPLTAEDTALPGRMLMLLSRLHRSEMQLKADSEAAGTQGA</sequence>
<protein>
    <submittedName>
        <fullName evidence="2">Uncharacterized protein</fullName>
    </submittedName>
</protein>
<evidence type="ECO:0000256" key="1">
    <source>
        <dbReference type="SAM" id="MobiDB-lite"/>
    </source>
</evidence>
<dbReference type="EMBL" id="VDDA01000017">
    <property type="protein sequence ID" value="TNC09428.1"/>
    <property type="molecule type" value="Genomic_DNA"/>
</dbReference>
<name>A0A5C4L9X0_9HYPH</name>
<feature type="region of interest" description="Disordered" evidence="1">
    <location>
        <begin position="1"/>
        <end position="53"/>
    </location>
</feature>
<reference evidence="2 3" key="1">
    <citation type="submission" date="2019-06" db="EMBL/GenBank/DDBJ databases">
        <title>Genome of Methylobacterium sp. 17Sr1-39.</title>
        <authorList>
            <person name="Seo T."/>
        </authorList>
    </citation>
    <scope>NUCLEOTIDE SEQUENCE [LARGE SCALE GENOMIC DNA]</scope>
    <source>
        <strain evidence="2 3">17Sr1-39</strain>
    </source>
</reference>
<dbReference type="OrthoDB" id="8004207at2"/>
<accession>A0A5C4L9X0</accession>
<proteinExistence type="predicted"/>
<evidence type="ECO:0000313" key="2">
    <source>
        <dbReference type="EMBL" id="TNC09428.1"/>
    </source>
</evidence>
<comment type="caution">
    <text evidence="2">The sequence shown here is derived from an EMBL/GenBank/DDBJ whole genome shotgun (WGS) entry which is preliminary data.</text>
</comment>
<gene>
    <name evidence="2" type="ORF">FF100_26715</name>
</gene>
<dbReference type="AlphaFoldDB" id="A0A5C4L9X0"/>
<evidence type="ECO:0000313" key="3">
    <source>
        <dbReference type="Proteomes" id="UP000305267"/>
    </source>
</evidence>
<dbReference type="Proteomes" id="UP000305267">
    <property type="component" value="Unassembled WGS sequence"/>
</dbReference>
<feature type="compositionally biased region" description="Basic and acidic residues" evidence="1">
    <location>
        <begin position="1"/>
        <end position="13"/>
    </location>
</feature>